<organism evidence="2">
    <name type="scientific">Arundo donax</name>
    <name type="common">Giant reed</name>
    <name type="synonym">Donax arundinaceus</name>
    <dbReference type="NCBI Taxonomy" id="35708"/>
    <lineage>
        <taxon>Eukaryota</taxon>
        <taxon>Viridiplantae</taxon>
        <taxon>Streptophyta</taxon>
        <taxon>Embryophyta</taxon>
        <taxon>Tracheophyta</taxon>
        <taxon>Spermatophyta</taxon>
        <taxon>Magnoliopsida</taxon>
        <taxon>Liliopsida</taxon>
        <taxon>Poales</taxon>
        <taxon>Poaceae</taxon>
        <taxon>PACMAD clade</taxon>
        <taxon>Arundinoideae</taxon>
        <taxon>Arundineae</taxon>
        <taxon>Arundo</taxon>
    </lineage>
</organism>
<sequence length="30" mass="3025">MTTAGSPLAAWSQVGRGRGPRVKVAGLATK</sequence>
<protein>
    <submittedName>
        <fullName evidence="2">Uncharacterized protein</fullName>
    </submittedName>
</protein>
<dbReference type="AlphaFoldDB" id="A0A0A8Y938"/>
<reference evidence="2" key="2">
    <citation type="journal article" date="2015" name="Data Brief">
        <title>Shoot transcriptome of the giant reed, Arundo donax.</title>
        <authorList>
            <person name="Barrero R.A."/>
            <person name="Guerrero F.D."/>
            <person name="Moolhuijzen P."/>
            <person name="Goolsby J.A."/>
            <person name="Tidwell J."/>
            <person name="Bellgard S.E."/>
            <person name="Bellgard M.I."/>
        </authorList>
    </citation>
    <scope>NUCLEOTIDE SEQUENCE</scope>
    <source>
        <tissue evidence="2">Shoot tissue taken approximately 20 cm above the soil surface</tissue>
    </source>
</reference>
<proteinExistence type="predicted"/>
<evidence type="ECO:0000256" key="1">
    <source>
        <dbReference type="SAM" id="MobiDB-lite"/>
    </source>
</evidence>
<dbReference type="EMBL" id="GBRH01276102">
    <property type="protein sequence ID" value="JAD21793.1"/>
    <property type="molecule type" value="Transcribed_RNA"/>
</dbReference>
<reference evidence="2" key="1">
    <citation type="submission" date="2014-09" db="EMBL/GenBank/DDBJ databases">
        <authorList>
            <person name="Magalhaes I.L.F."/>
            <person name="Oliveira U."/>
            <person name="Santos F.R."/>
            <person name="Vidigal T.H.D.A."/>
            <person name="Brescovit A.D."/>
            <person name="Santos A.J."/>
        </authorList>
    </citation>
    <scope>NUCLEOTIDE SEQUENCE</scope>
    <source>
        <tissue evidence="2">Shoot tissue taken approximately 20 cm above the soil surface</tissue>
    </source>
</reference>
<name>A0A0A8Y938_ARUDO</name>
<evidence type="ECO:0000313" key="2">
    <source>
        <dbReference type="EMBL" id="JAD21793.1"/>
    </source>
</evidence>
<accession>A0A0A8Y938</accession>
<feature type="region of interest" description="Disordered" evidence="1">
    <location>
        <begin position="1"/>
        <end position="30"/>
    </location>
</feature>